<dbReference type="GO" id="GO:0009341">
    <property type="term" value="C:beta-galactosidase complex"/>
    <property type="evidence" value="ECO:0007669"/>
    <property type="project" value="InterPro"/>
</dbReference>
<dbReference type="Pfam" id="PF00703">
    <property type="entry name" value="Glyco_hydro_2"/>
    <property type="match status" value="1"/>
</dbReference>
<name>A0A841T3B2_9BACL</name>
<dbReference type="PANTHER" id="PTHR46323:SF2">
    <property type="entry name" value="BETA-GALACTOSIDASE"/>
    <property type="match status" value="1"/>
</dbReference>
<comment type="similarity">
    <text evidence="2 8">Belongs to the glycosyl hydrolase 2 family.</text>
</comment>
<dbReference type="EMBL" id="JACJVQ010000013">
    <property type="protein sequence ID" value="MBB6635591.1"/>
    <property type="molecule type" value="Genomic_DNA"/>
</dbReference>
<feature type="domain" description="Beta galactosidase small chain/" evidence="9">
    <location>
        <begin position="770"/>
        <end position="1040"/>
    </location>
</feature>
<dbReference type="PROSITE" id="PS00608">
    <property type="entry name" value="GLYCOSYL_HYDROL_F2_2"/>
    <property type="match status" value="1"/>
</dbReference>
<dbReference type="InterPro" id="IPR014718">
    <property type="entry name" value="GH-type_carb-bd"/>
</dbReference>
<evidence type="ECO:0000256" key="3">
    <source>
        <dbReference type="ARBA" id="ARBA00012756"/>
    </source>
</evidence>
<dbReference type="InterPro" id="IPR023232">
    <property type="entry name" value="Glyco_hydro_2_AS"/>
</dbReference>
<dbReference type="InterPro" id="IPR006103">
    <property type="entry name" value="Glyco_hydro_2_cat"/>
</dbReference>
<dbReference type="InterPro" id="IPR023230">
    <property type="entry name" value="Glyco_hydro_2_CS"/>
</dbReference>
<dbReference type="PRINTS" id="PR00132">
    <property type="entry name" value="GLHYDRLASE2"/>
</dbReference>
<evidence type="ECO:0000259" key="9">
    <source>
        <dbReference type="SMART" id="SM01038"/>
    </source>
</evidence>
<evidence type="ECO:0000256" key="1">
    <source>
        <dbReference type="ARBA" id="ARBA00001412"/>
    </source>
</evidence>
<dbReference type="PANTHER" id="PTHR46323">
    <property type="entry name" value="BETA-GALACTOSIDASE"/>
    <property type="match status" value="1"/>
</dbReference>
<dbReference type="InterPro" id="IPR006104">
    <property type="entry name" value="Glyco_hydro_2_N"/>
</dbReference>
<dbReference type="Gene3D" id="2.60.40.10">
    <property type="entry name" value="Immunoglobulins"/>
    <property type="match status" value="2"/>
</dbReference>
<evidence type="ECO:0000256" key="5">
    <source>
        <dbReference type="ARBA" id="ARBA00022801"/>
    </source>
</evidence>
<keyword evidence="5 8" id="KW-0378">Hydrolase</keyword>
<reference evidence="10 11" key="1">
    <citation type="submission" date="2020-08" db="EMBL/GenBank/DDBJ databases">
        <title>Cohnella phylogeny.</title>
        <authorList>
            <person name="Dunlap C."/>
        </authorList>
    </citation>
    <scope>NUCLEOTIDE SEQUENCE [LARGE SCALE GENOMIC DNA]</scope>
    <source>
        <strain evidence="10 11">DSM 25241</strain>
    </source>
</reference>
<keyword evidence="6 8" id="KW-0326">Glycosidase</keyword>
<dbReference type="Gene3D" id="2.70.98.10">
    <property type="match status" value="1"/>
</dbReference>
<dbReference type="SUPFAM" id="SSF49785">
    <property type="entry name" value="Galactose-binding domain-like"/>
    <property type="match status" value="1"/>
</dbReference>
<dbReference type="InterPro" id="IPR017853">
    <property type="entry name" value="GH"/>
</dbReference>
<dbReference type="Gene3D" id="3.20.20.80">
    <property type="entry name" value="Glycosidases"/>
    <property type="match status" value="1"/>
</dbReference>
<sequence length="1044" mass="118329">MTRPKFRYTPPENGYPEWNNNPDIFQLNRLPAHATLISYDTLEEALRGEREQSPYYLSLNGTWKFSWAKNPEERVRNFYEQGFDYSGWDDIPVPSHWQLQGYDYPQYTNVNYPWIRQEELVPPFAPTKYNPVGSYLRTFEVPSHWEGQPVRISFQGVESAFYVWLNGDLVGYCEDTFTPAEFDLTPYLVEGTNTLAVEVYRWCDASWLEDQDFWRLSGIFREVYLYSSRATSIVDFFARPELDEELRNGRLRIEAKVEDYPEEQSETRVIAQLYRDGAAVLEEPLELQGRFGEKGICLLDGAVEVTEPLKWSAENPNLYTLVLGLKEPGGEVAQWVSCRIGFRRFAIEDGLMKINGERIVFKGVNRHEFSCDSGRALGYEDMVRDVLLMKRHNINAVRTSHYPNHPKWYELCDEYGIYVIDETNLETHGSWKYGQDQNEEGDTVPASKPEWKANVLDRSASMLERDKNHPSIIIWSLGNESWGGDNFLHMHDYFKERDPSRVVHYEGVFHCRKSEAASDIESQMYTKPADVEAYAVAAENGAGSKKPFILCEYSHAMGNSCGGLHLYAELFDKHPILQGGFIWDWVDQAIRVRDEDGGWHMAYGGDFGESPHDGNFCGNGLIFADRSVSPKLLEAKACYQNVRFDSVDLEKGRFKAINRFLFTNLNEFRFGWTLTGNGETIREGTFELSASPGETAEIDLREAYPAQAQAGIEYALTIGVYLREPTAWAEAGHEIAFGQFVLPVRAGHDRAAAPASHANLTVREEPGFLAAESDRFAVRFDRLSGALASYSVDGTELLTEPVEPNFWRAITDNDIGNKHPERCATWREASLNRKLVSFDWKETAGELAVSAQFELPTTPFASYCGMIYKVDASGSVRIELSLQPGAGLPEIPEVGVRMALRSGFDRIRWYGRGPHESYRDRHTGARLGLFEGTVAGQVVPYLRPQEHGNKTDVRFAEVRNEAGVGLAFVGEPAFEWSALPYSPFELENATHHHLLPKTEHTVVRVGRQMGVGGDDSWGAPVHEEFTLPADRGYEAAFAISPLFA</sequence>
<organism evidence="10 11">
    <name type="scientific">Cohnella thailandensis</name>
    <dbReference type="NCBI Taxonomy" id="557557"/>
    <lineage>
        <taxon>Bacteria</taxon>
        <taxon>Bacillati</taxon>
        <taxon>Bacillota</taxon>
        <taxon>Bacilli</taxon>
        <taxon>Bacillales</taxon>
        <taxon>Paenibacillaceae</taxon>
        <taxon>Cohnella</taxon>
    </lineage>
</organism>
<dbReference type="EC" id="3.2.1.23" evidence="3 8"/>
<dbReference type="GO" id="GO:0004565">
    <property type="term" value="F:beta-galactosidase activity"/>
    <property type="evidence" value="ECO:0007669"/>
    <property type="project" value="UniProtKB-EC"/>
</dbReference>
<dbReference type="InterPro" id="IPR004199">
    <property type="entry name" value="B-gal_small/dom_5"/>
</dbReference>
<accession>A0A841T3B2</accession>
<evidence type="ECO:0000256" key="8">
    <source>
        <dbReference type="RuleBase" id="RU361154"/>
    </source>
</evidence>
<dbReference type="InterPro" id="IPR013783">
    <property type="entry name" value="Ig-like_fold"/>
</dbReference>
<dbReference type="InterPro" id="IPR036156">
    <property type="entry name" value="Beta-gal/glucu_dom_sf"/>
</dbReference>
<evidence type="ECO:0000256" key="2">
    <source>
        <dbReference type="ARBA" id="ARBA00007401"/>
    </source>
</evidence>
<comment type="caution">
    <text evidence="10">The sequence shown here is derived from an EMBL/GenBank/DDBJ whole genome shotgun (WGS) entry which is preliminary data.</text>
</comment>
<dbReference type="SUPFAM" id="SSF74650">
    <property type="entry name" value="Galactose mutarotase-like"/>
    <property type="match status" value="1"/>
</dbReference>
<dbReference type="SUPFAM" id="SSF51445">
    <property type="entry name" value="(Trans)glycosidases"/>
    <property type="match status" value="1"/>
</dbReference>
<dbReference type="InterPro" id="IPR050347">
    <property type="entry name" value="Bact_Beta-galactosidase"/>
</dbReference>
<dbReference type="GO" id="GO:0030246">
    <property type="term" value="F:carbohydrate binding"/>
    <property type="evidence" value="ECO:0007669"/>
    <property type="project" value="InterPro"/>
</dbReference>
<protein>
    <recommendedName>
        <fullName evidence="4 8">Beta-galactosidase</fullName>
        <ecNumber evidence="3 8">3.2.1.23</ecNumber>
    </recommendedName>
    <alternativeName>
        <fullName evidence="7 8">Lactase</fullName>
    </alternativeName>
</protein>
<comment type="catalytic activity">
    <reaction evidence="1 8">
        <text>Hydrolysis of terminal non-reducing beta-D-galactose residues in beta-D-galactosides.</text>
        <dbReference type="EC" id="3.2.1.23"/>
    </reaction>
</comment>
<dbReference type="Pfam" id="PF02836">
    <property type="entry name" value="Glyco_hydro_2_C"/>
    <property type="match status" value="1"/>
</dbReference>
<dbReference type="Gene3D" id="2.60.120.260">
    <property type="entry name" value="Galactose-binding domain-like"/>
    <property type="match status" value="1"/>
</dbReference>
<dbReference type="SUPFAM" id="SSF49303">
    <property type="entry name" value="beta-Galactosidase/glucuronidase domain"/>
    <property type="match status" value="2"/>
</dbReference>
<keyword evidence="11" id="KW-1185">Reference proteome</keyword>
<dbReference type="InterPro" id="IPR006101">
    <property type="entry name" value="Glyco_hydro_2"/>
</dbReference>
<dbReference type="InterPro" id="IPR006102">
    <property type="entry name" value="Ig-like_GH2"/>
</dbReference>
<evidence type="ECO:0000313" key="10">
    <source>
        <dbReference type="EMBL" id="MBB6635591.1"/>
    </source>
</evidence>
<evidence type="ECO:0000256" key="6">
    <source>
        <dbReference type="ARBA" id="ARBA00023295"/>
    </source>
</evidence>
<dbReference type="Proteomes" id="UP000535838">
    <property type="component" value="Unassembled WGS sequence"/>
</dbReference>
<dbReference type="RefSeq" id="WP_185120805.1">
    <property type="nucleotide sequence ID" value="NZ_JACJVQ010000013.1"/>
</dbReference>
<dbReference type="InterPro" id="IPR032312">
    <property type="entry name" value="LacZ_4"/>
</dbReference>
<gene>
    <name evidence="10" type="ORF">H7B67_15835</name>
</gene>
<dbReference type="InterPro" id="IPR011013">
    <property type="entry name" value="Gal_mutarotase_sf_dom"/>
</dbReference>
<dbReference type="AlphaFoldDB" id="A0A841T3B2"/>
<evidence type="ECO:0000256" key="7">
    <source>
        <dbReference type="ARBA" id="ARBA00032230"/>
    </source>
</evidence>
<dbReference type="Pfam" id="PF02837">
    <property type="entry name" value="Glyco_hydro_2_N"/>
    <property type="match status" value="1"/>
</dbReference>
<proteinExistence type="inferred from homology"/>
<dbReference type="Pfam" id="PF16353">
    <property type="entry name" value="LacZ_4"/>
    <property type="match status" value="1"/>
</dbReference>
<dbReference type="PROSITE" id="PS00719">
    <property type="entry name" value="GLYCOSYL_HYDROL_F2_1"/>
    <property type="match status" value="1"/>
</dbReference>
<dbReference type="SMART" id="SM01038">
    <property type="entry name" value="Bgal_small_N"/>
    <property type="match status" value="1"/>
</dbReference>
<dbReference type="InterPro" id="IPR008979">
    <property type="entry name" value="Galactose-bd-like_sf"/>
</dbReference>
<dbReference type="GO" id="GO:0005990">
    <property type="term" value="P:lactose catabolic process"/>
    <property type="evidence" value="ECO:0007669"/>
    <property type="project" value="TreeGrafter"/>
</dbReference>
<evidence type="ECO:0000313" key="11">
    <source>
        <dbReference type="Proteomes" id="UP000535838"/>
    </source>
</evidence>
<dbReference type="Pfam" id="PF02929">
    <property type="entry name" value="Bgal_small_N"/>
    <property type="match status" value="1"/>
</dbReference>
<evidence type="ECO:0000256" key="4">
    <source>
        <dbReference type="ARBA" id="ARBA00013303"/>
    </source>
</evidence>